<dbReference type="AlphaFoldDB" id="A0A9P6Y2Q0"/>
<gene>
    <name evidence="1" type="ORF">G6F50_014755</name>
</gene>
<evidence type="ECO:0000313" key="2">
    <source>
        <dbReference type="Proteomes" id="UP000740926"/>
    </source>
</evidence>
<keyword evidence="2" id="KW-1185">Reference proteome</keyword>
<name>A0A9P6Y2Q0_9FUNG</name>
<dbReference type="Proteomes" id="UP000740926">
    <property type="component" value="Unassembled WGS sequence"/>
</dbReference>
<protein>
    <submittedName>
        <fullName evidence="1">Uncharacterized protein</fullName>
    </submittedName>
</protein>
<accession>A0A9P6Y2Q0</accession>
<reference evidence="1 2" key="1">
    <citation type="journal article" date="2020" name="Microb. Genom.">
        <title>Genetic diversity of clinical and environmental Mucorales isolates obtained from an investigation of mucormycosis cases among solid organ transplant recipients.</title>
        <authorList>
            <person name="Nguyen M.H."/>
            <person name="Kaul D."/>
            <person name="Muto C."/>
            <person name="Cheng S.J."/>
            <person name="Richter R.A."/>
            <person name="Bruno V.M."/>
            <person name="Liu G."/>
            <person name="Beyhan S."/>
            <person name="Sundermann A.J."/>
            <person name="Mounaud S."/>
            <person name="Pasculle A.W."/>
            <person name="Nierman W.C."/>
            <person name="Driscoll E."/>
            <person name="Cumbie R."/>
            <person name="Clancy C.J."/>
            <person name="Dupont C.L."/>
        </authorList>
    </citation>
    <scope>NUCLEOTIDE SEQUENCE [LARGE SCALE GENOMIC DNA]</scope>
    <source>
        <strain evidence="1 2">GL24</strain>
    </source>
</reference>
<evidence type="ECO:0000313" key="1">
    <source>
        <dbReference type="EMBL" id="KAG1537974.1"/>
    </source>
</evidence>
<organism evidence="1 2">
    <name type="scientific">Rhizopus delemar</name>
    <dbReference type="NCBI Taxonomy" id="936053"/>
    <lineage>
        <taxon>Eukaryota</taxon>
        <taxon>Fungi</taxon>
        <taxon>Fungi incertae sedis</taxon>
        <taxon>Mucoromycota</taxon>
        <taxon>Mucoromycotina</taxon>
        <taxon>Mucoromycetes</taxon>
        <taxon>Mucorales</taxon>
        <taxon>Mucorineae</taxon>
        <taxon>Rhizopodaceae</taxon>
        <taxon>Rhizopus</taxon>
    </lineage>
</organism>
<proteinExistence type="predicted"/>
<comment type="caution">
    <text evidence="1">The sequence shown here is derived from an EMBL/GenBank/DDBJ whole genome shotgun (WGS) entry which is preliminary data.</text>
</comment>
<sequence>MMPRVSSTDSVRGDLLHILDQIDLAGAGLAVPLAHGAFHFRVAGVADQHHVTAGTAVAGDFEVDLGHQRTGGIEHLQATALGFLAHRLRNAMGAEDHRVVVRHFVQFLDEDRAALLQVVDHEAVVHHFMADVDGRAQRFDRALDDLDRTIDTGTETTRVGEQHIHQFNLPAAAGLRPNRAMPMAPTTMAESAMLNEGQV</sequence>
<dbReference type="EMBL" id="JAANIU010007384">
    <property type="protein sequence ID" value="KAG1537974.1"/>
    <property type="molecule type" value="Genomic_DNA"/>
</dbReference>